<evidence type="ECO:0000256" key="3">
    <source>
        <dbReference type="ARBA" id="ARBA00001947"/>
    </source>
</evidence>
<comment type="cofactor">
    <cofactor evidence="3">
        <name>Zn(2+)</name>
        <dbReference type="ChEBI" id="CHEBI:29105"/>
    </cofactor>
</comment>
<comment type="similarity">
    <text evidence="4">Belongs to the peptidase M29 family.</text>
</comment>
<proteinExistence type="inferred from homology"/>
<evidence type="ECO:0000313" key="12">
    <source>
        <dbReference type="Proteomes" id="UP000433050"/>
    </source>
</evidence>
<sequence length="429" mass="46227">MIDAKHSETDMTKHAGFPLDTSSHEERLDRLGQVAVHVGLGLRPGQELVITASIDALPLVRRITEHAYKAGASLVTTLFSDEETTLMRFRNAPDDSFDAASGWLYEGMANAFKSGAARLAISGENPSLLAHEDPEKVSRANRARSKAYMPALSLIAGFDINWTIVSYASPAWAKAMFPGDPEDIAVAKLWHAIFAASRVDTLDPVAAWEAHNRELQASTARLNGRRYAALRFRGPGTDLTVGLADEHEWAGGASTAKNGIVCNANIPTEEVFTTPHKDRVHGYVTSTKPLSYQGTLIQDIAVKFEGGRIVEATARTGADVLNKVLDTDEGSRRLGEVALVPHSSPISKSGLLFYNTLYDENAASHIALGQSYSKCFINGSSLTPEELAARGANSSLIHIDWMIGSGEVDVDGITASGEAEPVMRKGEWA</sequence>
<dbReference type="EC" id="3.4.11.-" evidence="11"/>
<evidence type="ECO:0000256" key="7">
    <source>
        <dbReference type="ARBA" id="ARBA00022723"/>
    </source>
</evidence>
<keyword evidence="8 11" id="KW-0378">Hydrolase</keyword>
<dbReference type="GO" id="GO:0004177">
    <property type="term" value="F:aminopeptidase activity"/>
    <property type="evidence" value="ECO:0007669"/>
    <property type="project" value="UniProtKB-KW"/>
</dbReference>
<evidence type="ECO:0000256" key="10">
    <source>
        <dbReference type="SAM" id="MobiDB-lite"/>
    </source>
</evidence>
<gene>
    <name evidence="11" type="ORF">STARVERO_01247</name>
</gene>
<dbReference type="InterPro" id="IPR052170">
    <property type="entry name" value="M29_Exopeptidase"/>
</dbReference>
<dbReference type="PRINTS" id="PR00919">
    <property type="entry name" value="THERMOPTASE"/>
</dbReference>
<evidence type="ECO:0000256" key="8">
    <source>
        <dbReference type="ARBA" id="ARBA00022801"/>
    </source>
</evidence>
<dbReference type="Proteomes" id="UP000433050">
    <property type="component" value="Unassembled WGS sequence"/>
</dbReference>
<dbReference type="Gene3D" id="3.40.1830.10">
    <property type="entry name" value="Thermophilic metalloprotease (M29)"/>
    <property type="match status" value="1"/>
</dbReference>
<dbReference type="InterPro" id="IPR035097">
    <property type="entry name" value="M29_N-terminal"/>
</dbReference>
<evidence type="ECO:0000256" key="5">
    <source>
        <dbReference type="ARBA" id="ARBA00022438"/>
    </source>
</evidence>
<comment type="cofactor">
    <cofactor evidence="1">
        <name>Co(2+)</name>
        <dbReference type="ChEBI" id="CHEBI:48828"/>
    </cofactor>
</comment>
<dbReference type="SUPFAM" id="SSF144052">
    <property type="entry name" value="Thermophilic metalloprotease-like"/>
    <property type="match status" value="1"/>
</dbReference>
<evidence type="ECO:0000256" key="6">
    <source>
        <dbReference type="ARBA" id="ARBA00022670"/>
    </source>
</evidence>
<dbReference type="AlphaFoldDB" id="A0A5S9NLX9"/>
<dbReference type="Pfam" id="PF02073">
    <property type="entry name" value="Peptidase_M29"/>
    <property type="match status" value="1"/>
</dbReference>
<dbReference type="EMBL" id="CACSAS010000001">
    <property type="protein sequence ID" value="CAA0090978.1"/>
    <property type="molecule type" value="Genomic_DNA"/>
</dbReference>
<keyword evidence="9" id="KW-0482">Metalloprotease</keyword>
<dbReference type="GO" id="GO:0006508">
    <property type="term" value="P:proteolysis"/>
    <property type="evidence" value="ECO:0007669"/>
    <property type="project" value="UniProtKB-KW"/>
</dbReference>
<dbReference type="InterPro" id="IPR000787">
    <property type="entry name" value="Peptidase_M29"/>
</dbReference>
<keyword evidence="7" id="KW-0479">Metal-binding</keyword>
<dbReference type="PANTHER" id="PTHR34448:SF3">
    <property type="entry name" value="AMINOPEPTIDASE AMPS"/>
    <property type="match status" value="1"/>
</dbReference>
<dbReference type="PANTHER" id="PTHR34448">
    <property type="entry name" value="AMINOPEPTIDASE"/>
    <property type="match status" value="1"/>
</dbReference>
<dbReference type="GO" id="GO:0008237">
    <property type="term" value="F:metallopeptidase activity"/>
    <property type="evidence" value="ECO:0007669"/>
    <property type="project" value="UniProtKB-KW"/>
</dbReference>
<evidence type="ECO:0000256" key="4">
    <source>
        <dbReference type="ARBA" id="ARBA00008236"/>
    </source>
</evidence>
<accession>A0A5S9NLX9</accession>
<feature type="compositionally biased region" description="Basic and acidic residues" evidence="10">
    <location>
        <begin position="1"/>
        <end position="13"/>
    </location>
</feature>
<evidence type="ECO:0000313" key="11">
    <source>
        <dbReference type="EMBL" id="CAA0090978.1"/>
    </source>
</evidence>
<feature type="region of interest" description="Disordered" evidence="10">
    <location>
        <begin position="1"/>
        <end position="20"/>
    </location>
</feature>
<keyword evidence="6" id="KW-0645">Protease</keyword>
<evidence type="ECO:0000256" key="2">
    <source>
        <dbReference type="ARBA" id="ARBA00001946"/>
    </source>
</evidence>
<comment type="cofactor">
    <cofactor evidence="2">
        <name>Mg(2+)</name>
        <dbReference type="ChEBI" id="CHEBI:18420"/>
    </cofactor>
</comment>
<protein>
    <submittedName>
        <fullName evidence="11">Aminopeptidase T</fullName>
        <ecNumber evidence="11">3.4.11.-</ecNumber>
    </submittedName>
</protein>
<keyword evidence="5 11" id="KW-0031">Aminopeptidase</keyword>
<evidence type="ECO:0000256" key="1">
    <source>
        <dbReference type="ARBA" id="ARBA00001941"/>
    </source>
</evidence>
<dbReference type="GO" id="GO:0046872">
    <property type="term" value="F:metal ion binding"/>
    <property type="evidence" value="ECO:0007669"/>
    <property type="project" value="UniProtKB-KW"/>
</dbReference>
<evidence type="ECO:0000256" key="9">
    <source>
        <dbReference type="ARBA" id="ARBA00023049"/>
    </source>
</evidence>
<keyword evidence="12" id="KW-1185">Reference proteome</keyword>
<organism evidence="11 12">
    <name type="scientific">Starkeya nomas</name>
    <dbReference type="NCBI Taxonomy" id="2666134"/>
    <lineage>
        <taxon>Bacteria</taxon>
        <taxon>Pseudomonadati</taxon>
        <taxon>Pseudomonadota</taxon>
        <taxon>Alphaproteobacteria</taxon>
        <taxon>Hyphomicrobiales</taxon>
        <taxon>Xanthobacteraceae</taxon>
        <taxon>Starkeya</taxon>
    </lineage>
</organism>
<name>A0A5S9NLX9_9HYPH</name>
<reference evidence="11 12" key="1">
    <citation type="submission" date="2019-12" db="EMBL/GenBank/DDBJ databases">
        <authorList>
            <person name="Reyes-Prieto M."/>
        </authorList>
    </citation>
    <scope>NUCLEOTIDE SEQUENCE [LARGE SCALE GENOMIC DNA]</scope>
    <source>
        <strain evidence="11">HF14-78462</strain>
    </source>
</reference>